<dbReference type="InterPro" id="IPR002616">
    <property type="entry name" value="tRNA_ribo_trans-like"/>
</dbReference>
<accession>A0A399RGT1</accession>
<evidence type="ECO:0000313" key="6">
    <source>
        <dbReference type="EMBL" id="RIJ29771.1"/>
    </source>
</evidence>
<dbReference type="InterPro" id="IPR004803">
    <property type="entry name" value="TGT"/>
</dbReference>
<comment type="catalytic activity">
    <reaction evidence="4">
        <text>7-aminomethyl-7-carbaguanine + guanosine(34) in tRNA = 7-aminomethyl-7-carbaguanosine(34) in tRNA + guanine</text>
        <dbReference type="Rhea" id="RHEA:24104"/>
        <dbReference type="Rhea" id="RHEA-COMP:10341"/>
        <dbReference type="Rhea" id="RHEA-COMP:10342"/>
        <dbReference type="ChEBI" id="CHEBI:16235"/>
        <dbReference type="ChEBI" id="CHEBI:58703"/>
        <dbReference type="ChEBI" id="CHEBI:74269"/>
        <dbReference type="ChEBI" id="CHEBI:82833"/>
        <dbReference type="EC" id="2.4.2.29"/>
    </reaction>
</comment>
<comment type="caution">
    <text evidence="6">The sequence shown here is derived from an EMBL/GenBank/DDBJ whole genome shotgun (WGS) entry which is preliminary data.</text>
</comment>
<dbReference type="RefSeq" id="WP_119453820.1">
    <property type="nucleotide sequence ID" value="NZ_QWGA01000005.1"/>
</dbReference>
<name>A0A399RGT1_9PROT</name>
<evidence type="ECO:0000256" key="2">
    <source>
        <dbReference type="ARBA" id="ARBA00022679"/>
    </source>
</evidence>
<evidence type="ECO:0000259" key="5">
    <source>
        <dbReference type="Pfam" id="PF01702"/>
    </source>
</evidence>
<comment type="caution">
    <text evidence="4">Lacks conserved residue(s) required for the propagation of feature annotation.</text>
</comment>
<gene>
    <name evidence="4" type="primary">tgt</name>
    <name evidence="6" type="ORF">D1222_08395</name>
</gene>
<dbReference type="Proteomes" id="UP000265845">
    <property type="component" value="Unassembled WGS sequence"/>
</dbReference>
<dbReference type="InterPro" id="IPR036511">
    <property type="entry name" value="TGT-like_sf"/>
</dbReference>
<dbReference type="PANTHER" id="PTHR46499">
    <property type="entry name" value="QUEUINE TRNA-RIBOSYLTRANSFERASE"/>
    <property type="match status" value="1"/>
</dbReference>
<protein>
    <recommendedName>
        <fullName evidence="4">Queuine tRNA-ribosyltransferase</fullName>
        <ecNumber evidence="4">2.4.2.29</ecNumber>
    </recommendedName>
    <alternativeName>
        <fullName evidence="4">Guanine insertion enzyme</fullName>
    </alternativeName>
    <alternativeName>
        <fullName evidence="4">tRNA-guanine transglycosylase</fullName>
    </alternativeName>
</protein>
<proteinExistence type="inferred from homology"/>
<comment type="similarity">
    <text evidence="4">Belongs to the queuine tRNA-ribosyltransferase family.</text>
</comment>
<dbReference type="Pfam" id="PF01702">
    <property type="entry name" value="TGT"/>
    <property type="match status" value="1"/>
</dbReference>
<organism evidence="6 7">
    <name type="scientific">Henriciella algicola</name>
    <dbReference type="NCBI Taxonomy" id="1608422"/>
    <lineage>
        <taxon>Bacteria</taxon>
        <taxon>Pseudomonadati</taxon>
        <taxon>Pseudomonadota</taxon>
        <taxon>Alphaproteobacteria</taxon>
        <taxon>Hyphomonadales</taxon>
        <taxon>Hyphomonadaceae</taxon>
        <taxon>Henriciella</taxon>
    </lineage>
</organism>
<dbReference type="NCBIfam" id="TIGR00449">
    <property type="entry name" value="tgt_general"/>
    <property type="match status" value="1"/>
</dbReference>
<dbReference type="GO" id="GO:0008479">
    <property type="term" value="F:tRNA-guanosine(34) queuine transglycosylase activity"/>
    <property type="evidence" value="ECO:0007669"/>
    <property type="project" value="UniProtKB-UniRule"/>
</dbReference>
<evidence type="ECO:0000256" key="3">
    <source>
        <dbReference type="ARBA" id="ARBA00022694"/>
    </source>
</evidence>
<dbReference type="InterPro" id="IPR050076">
    <property type="entry name" value="ArchSynthase1/Queuine_TRR"/>
</dbReference>
<dbReference type="UniPathway" id="UPA00392"/>
<dbReference type="Gene3D" id="3.20.20.105">
    <property type="entry name" value="Queuine tRNA-ribosyltransferase-like"/>
    <property type="match status" value="1"/>
</dbReference>
<evidence type="ECO:0000256" key="4">
    <source>
        <dbReference type="HAMAP-Rule" id="MF_00168"/>
    </source>
</evidence>
<feature type="binding site" evidence="4">
    <location>
        <position position="190"/>
    </location>
    <ligand>
        <name>substrate</name>
    </ligand>
</feature>
<feature type="region of interest" description="RNA binding" evidence="4">
    <location>
        <begin position="248"/>
        <end position="254"/>
    </location>
</feature>
<sequence>MATFPFEIKAREGKARTGVLKTLRGGIRTPAFMPVGTAATVKALYMDQVEQAGADIILGNTYHLMLRPGAERVKRLGGLHAFSGWRGPMLTDSGGFQVWSLSQLRKMDADGVTFRSHIDGSEHRLTPARSIEIQADLLGADISMQLDECTDFPCTHEEAERSLNLSLDWGARSLEAFGERDTQTLFGIVQGSNFPDLREKSAKGVVAQGFGGIALGGLAVGEGHDQMCATIDMTVPHLPGDKPRYVMGVGKPIDLVESVARGIDMFDCVLPTRAGRHGQAWTWDGPINLKNARFAEDTSPIDEAVPSPASQDYSKAYLHHLIKSGEYLGSMILSWHNTAFFQALMAEIRLAIEENRFEALRAELSRRWASTKSSARMPKDA</sequence>
<keyword evidence="2 4" id="KW-0808">Transferase</keyword>
<reference evidence="6 7" key="1">
    <citation type="submission" date="2018-08" db="EMBL/GenBank/DDBJ databases">
        <title>Henriciella mobilis sp. nov., isolated from seawater.</title>
        <authorList>
            <person name="Cheng H."/>
            <person name="Wu Y.-H."/>
            <person name="Xu X.-W."/>
            <person name="Guo L.-L."/>
        </authorList>
    </citation>
    <scope>NUCLEOTIDE SEQUENCE [LARGE SCALE GENOMIC DNA]</scope>
    <source>
        <strain evidence="6 7">CCUG67844</strain>
    </source>
</reference>
<comment type="function">
    <text evidence="4">Catalyzes the base-exchange of a guanine (G) residue with the queuine precursor 7-aminomethyl-7-deazaguanine (PreQ1) at position 34 (anticodon wobble position) in tRNAs with GU(N) anticodons (tRNA-Asp, -Asn, -His and -Tyr). Catalysis occurs through a double-displacement mechanism. The nucleophile active site attacks the C1' of nucleotide 34 to detach the guanine base from the RNA, forming a covalent enzyme-RNA intermediate. The proton acceptor active site deprotonates the incoming PreQ1, allowing a nucleophilic attack on the C1' of the ribose to form the product. After dissociation, two additional enzymatic reactions on the tRNA convert PreQ1 to queuine (Q), resulting in the hypermodified nucleoside queuosine (7-(((4,5-cis-dihydroxy-2-cyclopenten-1-yl)amino)methyl)-7-deazaguanosine).</text>
</comment>
<dbReference type="PANTHER" id="PTHR46499:SF1">
    <property type="entry name" value="QUEUINE TRNA-RIBOSYLTRANSFERASE"/>
    <property type="match status" value="1"/>
</dbReference>
<keyword evidence="1 4" id="KW-0328">Glycosyltransferase</keyword>
<feature type="binding site" evidence="4">
    <location>
        <begin position="92"/>
        <end position="96"/>
    </location>
    <ligand>
        <name>substrate</name>
    </ligand>
</feature>
<comment type="subunit">
    <text evidence="4">Homodimer. Within each dimer, one monomer is responsible for RNA recognition and catalysis, while the other monomer binds to the replacement base PreQ1.</text>
</comment>
<feature type="binding site" evidence="4">
    <location>
        <position position="217"/>
    </location>
    <ligand>
        <name>substrate</name>
    </ligand>
</feature>
<keyword evidence="4" id="KW-0671">Queuosine biosynthesis</keyword>
<dbReference type="NCBIfam" id="TIGR00430">
    <property type="entry name" value="Q_tRNA_tgt"/>
    <property type="match status" value="1"/>
</dbReference>
<dbReference type="GO" id="GO:0008616">
    <property type="term" value="P:tRNA queuosine(34) biosynthetic process"/>
    <property type="evidence" value="ECO:0007669"/>
    <property type="project" value="UniProtKB-UniRule"/>
</dbReference>
<dbReference type="OrthoDB" id="9805417at2"/>
<feature type="active site" description="Nucleophile" evidence="4">
    <location>
        <position position="267"/>
    </location>
</feature>
<dbReference type="HAMAP" id="MF_00168">
    <property type="entry name" value="Q_tRNA_Tgt"/>
    <property type="match status" value="1"/>
</dbReference>
<keyword evidence="7" id="KW-1185">Reference proteome</keyword>
<comment type="pathway">
    <text evidence="4">tRNA modification; tRNA-queuosine biosynthesis.</text>
</comment>
<evidence type="ECO:0000256" key="1">
    <source>
        <dbReference type="ARBA" id="ARBA00022676"/>
    </source>
</evidence>
<feature type="region of interest" description="RNA binding; important for wobble base 34 recognition" evidence="4">
    <location>
        <begin position="272"/>
        <end position="276"/>
    </location>
</feature>
<feature type="active site" description="Proton acceptor" evidence="4">
    <location>
        <position position="92"/>
    </location>
</feature>
<evidence type="ECO:0000313" key="7">
    <source>
        <dbReference type="Proteomes" id="UP000265845"/>
    </source>
</evidence>
<feature type="binding site" evidence="4">
    <location>
        <position position="147"/>
    </location>
    <ligand>
        <name>substrate</name>
    </ligand>
</feature>
<dbReference type="GO" id="GO:0005829">
    <property type="term" value="C:cytosol"/>
    <property type="evidence" value="ECO:0007669"/>
    <property type="project" value="TreeGrafter"/>
</dbReference>
<dbReference type="EC" id="2.4.2.29" evidence="4"/>
<feature type="domain" description="tRNA-guanine(15) transglycosylase-like" evidence="5">
    <location>
        <begin position="14"/>
        <end position="369"/>
    </location>
</feature>
<keyword evidence="3 4" id="KW-0819">tRNA processing</keyword>
<dbReference type="AlphaFoldDB" id="A0A399RGT1"/>
<dbReference type="EMBL" id="QWGA01000005">
    <property type="protein sequence ID" value="RIJ29771.1"/>
    <property type="molecule type" value="Genomic_DNA"/>
</dbReference>
<dbReference type="SUPFAM" id="SSF51713">
    <property type="entry name" value="tRNA-guanine transglycosylase"/>
    <property type="match status" value="1"/>
</dbReference>